<proteinExistence type="inferred from homology"/>
<dbReference type="OrthoDB" id="9801500at2"/>
<evidence type="ECO:0000256" key="2">
    <source>
        <dbReference type="ARBA" id="ARBA00005811"/>
    </source>
</evidence>
<organism evidence="9 10">
    <name type="scientific">Tenacibaculum jejuense</name>
    <dbReference type="NCBI Taxonomy" id="584609"/>
    <lineage>
        <taxon>Bacteria</taxon>
        <taxon>Pseudomonadati</taxon>
        <taxon>Bacteroidota</taxon>
        <taxon>Flavobacteriia</taxon>
        <taxon>Flavobacteriales</taxon>
        <taxon>Flavobacteriaceae</taxon>
        <taxon>Tenacibaculum</taxon>
    </lineage>
</organism>
<keyword evidence="5 8" id="KW-1133">Transmembrane helix</keyword>
<protein>
    <submittedName>
        <fullName evidence="9">Biopolymer transport ExbD2 protein</fullName>
    </submittedName>
</protein>
<evidence type="ECO:0000256" key="8">
    <source>
        <dbReference type="SAM" id="Phobius"/>
    </source>
</evidence>
<dbReference type="InterPro" id="IPR003400">
    <property type="entry name" value="ExbD"/>
</dbReference>
<evidence type="ECO:0000313" key="9">
    <source>
        <dbReference type="EMBL" id="SNR17250.1"/>
    </source>
</evidence>
<dbReference type="Pfam" id="PF02472">
    <property type="entry name" value="ExbD"/>
    <property type="match status" value="1"/>
</dbReference>
<accession>A0A238UFV4</accession>
<dbReference type="RefSeq" id="WP_095074313.1">
    <property type="nucleotide sequence ID" value="NZ_LT899436.1"/>
</dbReference>
<evidence type="ECO:0000256" key="7">
    <source>
        <dbReference type="RuleBase" id="RU003879"/>
    </source>
</evidence>
<dbReference type="PANTHER" id="PTHR30558">
    <property type="entry name" value="EXBD MEMBRANE COMPONENT OF PMF-DRIVEN MACROMOLECULE IMPORT SYSTEM"/>
    <property type="match status" value="1"/>
</dbReference>
<keyword evidence="6 8" id="KW-0472">Membrane</keyword>
<evidence type="ECO:0000256" key="5">
    <source>
        <dbReference type="ARBA" id="ARBA00022989"/>
    </source>
</evidence>
<keyword evidence="7" id="KW-0813">Transport</keyword>
<evidence type="ECO:0000256" key="6">
    <source>
        <dbReference type="ARBA" id="ARBA00023136"/>
    </source>
</evidence>
<evidence type="ECO:0000256" key="3">
    <source>
        <dbReference type="ARBA" id="ARBA00022475"/>
    </source>
</evidence>
<dbReference type="GO" id="GO:0022857">
    <property type="term" value="F:transmembrane transporter activity"/>
    <property type="evidence" value="ECO:0007669"/>
    <property type="project" value="InterPro"/>
</dbReference>
<comment type="subcellular location">
    <subcellularLocation>
        <location evidence="1">Cell membrane</location>
        <topology evidence="1">Single-pass membrane protein</topology>
    </subcellularLocation>
    <subcellularLocation>
        <location evidence="7">Cell membrane</location>
        <topology evidence="7">Single-pass type II membrane protein</topology>
    </subcellularLocation>
</comment>
<feature type="transmembrane region" description="Helical" evidence="8">
    <location>
        <begin position="12"/>
        <end position="31"/>
    </location>
</feature>
<dbReference type="GO" id="GO:0015031">
    <property type="term" value="P:protein transport"/>
    <property type="evidence" value="ECO:0007669"/>
    <property type="project" value="UniProtKB-KW"/>
</dbReference>
<keyword evidence="7" id="KW-0653">Protein transport</keyword>
<dbReference type="GO" id="GO:0005886">
    <property type="term" value="C:plasma membrane"/>
    <property type="evidence" value="ECO:0007669"/>
    <property type="project" value="UniProtKB-SubCell"/>
</dbReference>
<dbReference type="EMBL" id="LT899436">
    <property type="protein sequence ID" value="SNR17250.1"/>
    <property type="molecule type" value="Genomic_DNA"/>
</dbReference>
<gene>
    <name evidence="9" type="primary">exbD2</name>
    <name evidence="9" type="ORF">TJEJU_3606</name>
</gene>
<keyword evidence="4 7" id="KW-0812">Transmembrane</keyword>
<comment type="similarity">
    <text evidence="2 7">Belongs to the ExbD/TolR family.</text>
</comment>
<dbReference type="AlphaFoldDB" id="A0A238UFV4"/>
<evidence type="ECO:0000256" key="4">
    <source>
        <dbReference type="ARBA" id="ARBA00022692"/>
    </source>
</evidence>
<keyword evidence="10" id="KW-1185">Reference proteome</keyword>
<evidence type="ECO:0000256" key="1">
    <source>
        <dbReference type="ARBA" id="ARBA00004162"/>
    </source>
</evidence>
<keyword evidence="3" id="KW-1003">Cell membrane</keyword>
<dbReference type="Proteomes" id="UP000215214">
    <property type="component" value="Chromosome TJEJU"/>
</dbReference>
<dbReference type="PANTHER" id="PTHR30558:SF3">
    <property type="entry name" value="BIOPOLYMER TRANSPORT PROTEIN EXBD-RELATED"/>
    <property type="match status" value="1"/>
</dbReference>
<sequence length="202" mass="22933">MKRGANPEINAGSMADIAFLLLIFFLVTTTMDVDKGIFRKMAEKNDNPPPIELHEKNLFDVNININDEILIGNNLVNINEITDLAMKFIDNGGGKDINGQVCDWCNGDKRLDLSDHPSKALITISADRNATYETYINVLNSVNRAYNQLRNKLALKLYRTSFTAMEEEFKRTKNQKIFEKIKIIRSKYPLLIGDVETTMASK</sequence>
<evidence type="ECO:0000313" key="10">
    <source>
        <dbReference type="Proteomes" id="UP000215214"/>
    </source>
</evidence>
<reference evidence="9 10" key="1">
    <citation type="submission" date="2017-07" db="EMBL/GenBank/DDBJ databases">
        <authorList>
            <person name="Sun Z.S."/>
            <person name="Albrecht U."/>
            <person name="Echele G."/>
            <person name="Lee C.C."/>
        </authorList>
    </citation>
    <scope>NUCLEOTIDE SEQUENCE [LARGE SCALE GENOMIC DNA]</scope>
    <source>
        <strain evidence="10">type strain: KCTC 22618</strain>
    </source>
</reference>
<name>A0A238UFV4_9FLAO</name>
<dbReference type="KEGG" id="tje:TJEJU_3606"/>